<dbReference type="SUPFAM" id="SSF53850">
    <property type="entry name" value="Periplasmic binding protein-like II"/>
    <property type="match status" value="1"/>
</dbReference>
<proteinExistence type="inferred from homology"/>
<evidence type="ECO:0000256" key="4">
    <source>
        <dbReference type="SAM" id="SignalP"/>
    </source>
</evidence>
<reference evidence="5 6" key="1">
    <citation type="submission" date="2023-07" db="EMBL/GenBank/DDBJ databases">
        <title>Description of novel actinomycetes strains, isolated from tidal flat sediment.</title>
        <authorList>
            <person name="Lu C."/>
        </authorList>
    </citation>
    <scope>NUCLEOTIDE SEQUENCE [LARGE SCALE GENOMIC DNA]</scope>
    <source>
        <strain evidence="5 6">SYSU T00b441</strain>
    </source>
</reference>
<dbReference type="PANTHER" id="PTHR30632:SF0">
    <property type="entry name" value="SULFATE-BINDING PROTEIN"/>
    <property type="match status" value="1"/>
</dbReference>
<sequence length="252" mass="25160">MRRVRTRAAALVAVLVVGALAGCGASTTPHTEVTVLAAASLTDVFGSLAHTFEADHPGTTVRLSFAGSSSLVAQALAGAPADVLATADTATMQRAVDADAVRNPAIFADNSVEIAVPPGNPAHVTGLADLADPTRTVALCAPQVPCGAAARATFAAAGLTAAPDTLEQDVRAVLTKVELGEVDAGIVYRTDVAAAGDRVQGIRVPADVAATNDYPIAVLTHAAHPDLAAAFLALVRSSTGAAVLRSAGFGTP</sequence>
<dbReference type="PIRSF" id="PIRSF004846">
    <property type="entry name" value="ModA"/>
    <property type="match status" value="1"/>
</dbReference>
<keyword evidence="3 4" id="KW-0732">Signal</keyword>
<evidence type="ECO:0000256" key="3">
    <source>
        <dbReference type="ARBA" id="ARBA00022729"/>
    </source>
</evidence>
<dbReference type="RefSeq" id="WP_304601621.1">
    <property type="nucleotide sequence ID" value="NZ_JAUQYP010000001.1"/>
</dbReference>
<feature type="chain" id="PRO_5046706086" evidence="4">
    <location>
        <begin position="22"/>
        <end position="252"/>
    </location>
</feature>
<comment type="similarity">
    <text evidence="1">Belongs to the bacterial solute-binding protein ModA family.</text>
</comment>
<organism evidence="5 6">
    <name type="scientific">Actinotalea lenta</name>
    <dbReference type="NCBI Taxonomy" id="3064654"/>
    <lineage>
        <taxon>Bacteria</taxon>
        <taxon>Bacillati</taxon>
        <taxon>Actinomycetota</taxon>
        <taxon>Actinomycetes</taxon>
        <taxon>Micrococcales</taxon>
        <taxon>Cellulomonadaceae</taxon>
        <taxon>Actinotalea</taxon>
    </lineage>
</organism>
<evidence type="ECO:0000313" key="6">
    <source>
        <dbReference type="Proteomes" id="UP001232536"/>
    </source>
</evidence>
<dbReference type="InterPro" id="IPR005950">
    <property type="entry name" value="ModA"/>
</dbReference>
<gene>
    <name evidence="5" type="primary">modA</name>
    <name evidence="5" type="ORF">Q6348_12570</name>
</gene>
<dbReference type="PROSITE" id="PS51257">
    <property type="entry name" value="PROKAR_LIPOPROTEIN"/>
    <property type="match status" value="1"/>
</dbReference>
<dbReference type="Proteomes" id="UP001232536">
    <property type="component" value="Unassembled WGS sequence"/>
</dbReference>
<accession>A0ABT9DAZ4</accession>
<dbReference type="PANTHER" id="PTHR30632">
    <property type="entry name" value="MOLYBDATE-BINDING PERIPLASMIC PROTEIN"/>
    <property type="match status" value="1"/>
</dbReference>
<dbReference type="EMBL" id="JAUQYP010000001">
    <property type="protein sequence ID" value="MDO8108031.1"/>
    <property type="molecule type" value="Genomic_DNA"/>
</dbReference>
<dbReference type="Pfam" id="PF13531">
    <property type="entry name" value="SBP_bac_11"/>
    <property type="match status" value="1"/>
</dbReference>
<dbReference type="InterPro" id="IPR050682">
    <property type="entry name" value="ModA/WtpA"/>
</dbReference>
<comment type="caution">
    <text evidence="5">The sequence shown here is derived from an EMBL/GenBank/DDBJ whole genome shotgun (WGS) entry which is preliminary data.</text>
</comment>
<feature type="signal peptide" evidence="4">
    <location>
        <begin position="1"/>
        <end position="21"/>
    </location>
</feature>
<protein>
    <submittedName>
        <fullName evidence="5">Molybdate ABC transporter substrate-binding protein</fullName>
    </submittedName>
</protein>
<name>A0ABT9DAZ4_9CELL</name>
<keyword evidence="2" id="KW-0479">Metal-binding</keyword>
<evidence type="ECO:0000313" key="5">
    <source>
        <dbReference type="EMBL" id="MDO8108031.1"/>
    </source>
</evidence>
<keyword evidence="6" id="KW-1185">Reference proteome</keyword>
<dbReference type="NCBIfam" id="TIGR01256">
    <property type="entry name" value="modA"/>
    <property type="match status" value="1"/>
</dbReference>
<evidence type="ECO:0000256" key="1">
    <source>
        <dbReference type="ARBA" id="ARBA00009175"/>
    </source>
</evidence>
<evidence type="ECO:0000256" key="2">
    <source>
        <dbReference type="ARBA" id="ARBA00022723"/>
    </source>
</evidence>
<dbReference type="Gene3D" id="3.40.190.10">
    <property type="entry name" value="Periplasmic binding protein-like II"/>
    <property type="match status" value="2"/>
</dbReference>